<dbReference type="PROSITE" id="PS51257">
    <property type="entry name" value="PROKAR_LIPOPROTEIN"/>
    <property type="match status" value="1"/>
</dbReference>
<comment type="caution">
    <text evidence="1">The sequence shown here is derived from an EMBL/GenBank/DDBJ whole genome shotgun (WGS) entry which is preliminary data.</text>
</comment>
<dbReference type="Proteomes" id="UP001595735">
    <property type="component" value="Unassembled WGS sequence"/>
</dbReference>
<dbReference type="EMBL" id="JBHRYO010000002">
    <property type="protein sequence ID" value="MFC3758473.1"/>
    <property type="molecule type" value="Genomic_DNA"/>
</dbReference>
<gene>
    <name evidence="1" type="ORF">ACFONJ_21030</name>
</gene>
<sequence length="380" mass="43916">MRNFLILLIFISISCSRDKKKDEHNEIQNMSTNQVKNIFDKQAYLENEETEDNYTLSKTDLDVLSDLISKDLKSKGYEEPSNEVFSQKINSIFGLNSKCIQHEQIDTRYIVYHGNLLDGSQNTLTHNLFESSAETGNIFFDQKNKLLTPFMLLKNIVTINGQNYSTHIPQNIIAQNKYLFNNSKADLAWLLANDKEFLKTLLVTFGYDKEEKINEFTLNELYEEYSKETPESTQKIGYLLFVKNCDGKLNIRKNVLKYIEKSTSKNNDKYVSALSKYVIAILYNDDLKSQFSAEEKAEIVAYISNIEIPALNKYKGQSTDSWNSQASTLFYVQSTNALNHPEVLDILKKHNYFGFPFLKKYIESGELQEENPSTPQDDEQ</sequence>
<organism evidence="1 2">
    <name type="scientific">Chryseobacterium tructae</name>
    <dbReference type="NCBI Taxonomy" id="1037380"/>
    <lineage>
        <taxon>Bacteria</taxon>
        <taxon>Pseudomonadati</taxon>
        <taxon>Bacteroidota</taxon>
        <taxon>Flavobacteriia</taxon>
        <taxon>Flavobacteriales</taxon>
        <taxon>Weeksellaceae</taxon>
        <taxon>Chryseobacterium group</taxon>
        <taxon>Chryseobacterium</taxon>
    </lineage>
</organism>
<evidence type="ECO:0000313" key="2">
    <source>
        <dbReference type="Proteomes" id="UP001595735"/>
    </source>
</evidence>
<name>A0ABV7XZN0_9FLAO</name>
<evidence type="ECO:0000313" key="1">
    <source>
        <dbReference type="EMBL" id="MFC3758473.1"/>
    </source>
</evidence>
<protein>
    <submittedName>
        <fullName evidence="1">Uncharacterized protein</fullName>
    </submittedName>
</protein>
<keyword evidence="2" id="KW-1185">Reference proteome</keyword>
<dbReference type="RefSeq" id="WP_290300365.1">
    <property type="nucleotide sequence ID" value="NZ_JAUFQR010000001.1"/>
</dbReference>
<reference evidence="2" key="1">
    <citation type="journal article" date="2019" name="Int. J. Syst. Evol. Microbiol.">
        <title>The Global Catalogue of Microorganisms (GCM) 10K type strain sequencing project: providing services to taxonomists for standard genome sequencing and annotation.</title>
        <authorList>
            <consortium name="The Broad Institute Genomics Platform"/>
            <consortium name="The Broad Institute Genome Sequencing Center for Infectious Disease"/>
            <person name="Wu L."/>
            <person name="Ma J."/>
        </authorList>
    </citation>
    <scope>NUCLEOTIDE SEQUENCE [LARGE SCALE GENOMIC DNA]</scope>
    <source>
        <strain evidence="2">CECT 7798</strain>
    </source>
</reference>
<accession>A0ABV7XZN0</accession>
<proteinExistence type="predicted"/>